<dbReference type="InterPro" id="IPR038269">
    <property type="entry name" value="SCAN_sf"/>
</dbReference>
<dbReference type="FunFam" id="3.30.160.60:FF:002604">
    <property type="entry name" value="Zinc finger protein 715"/>
    <property type="match status" value="1"/>
</dbReference>
<dbReference type="PROSITE" id="PS00028">
    <property type="entry name" value="ZINC_FINGER_C2H2_1"/>
    <property type="match status" value="5"/>
</dbReference>
<keyword evidence="10" id="KW-0539">Nucleus</keyword>
<dbReference type="GO" id="GO:0005634">
    <property type="term" value="C:nucleus"/>
    <property type="evidence" value="ECO:0007669"/>
    <property type="project" value="UniProtKB-SubCell"/>
</dbReference>
<keyword evidence="4" id="KW-0677">Repeat</keyword>
<keyword evidence="9" id="KW-0804">Transcription</keyword>
<keyword evidence="6" id="KW-0862">Zinc</keyword>
<dbReference type="FunFam" id="3.30.160.60:FF:001872">
    <property type="entry name" value="Zinc finger protein"/>
    <property type="match status" value="1"/>
</dbReference>
<evidence type="ECO:0000256" key="11">
    <source>
        <dbReference type="PROSITE-ProRule" id="PRU00042"/>
    </source>
</evidence>
<dbReference type="Proteomes" id="UP001190640">
    <property type="component" value="Chromosome 4"/>
</dbReference>
<evidence type="ECO:0000256" key="5">
    <source>
        <dbReference type="ARBA" id="ARBA00022771"/>
    </source>
</evidence>
<dbReference type="FunFam" id="3.30.160.60:FF:002196">
    <property type="entry name" value="zinc finger protein 850-like isoform X3"/>
    <property type="match status" value="1"/>
</dbReference>
<dbReference type="SMART" id="SM00431">
    <property type="entry name" value="SCAN"/>
    <property type="match status" value="1"/>
</dbReference>
<dbReference type="GO" id="GO:0008270">
    <property type="term" value="F:zinc ion binding"/>
    <property type="evidence" value="ECO:0007669"/>
    <property type="project" value="UniProtKB-KW"/>
</dbReference>
<keyword evidence="3" id="KW-0479">Metal-binding</keyword>
<evidence type="ECO:0000256" key="9">
    <source>
        <dbReference type="ARBA" id="ARBA00023163"/>
    </source>
</evidence>
<evidence type="ECO:0000259" key="13">
    <source>
        <dbReference type="PROSITE" id="PS50157"/>
    </source>
</evidence>
<keyword evidence="5 11" id="KW-0863">Zinc-finger</keyword>
<feature type="domain" description="C2H2-type" evidence="13">
    <location>
        <begin position="470"/>
        <end position="497"/>
    </location>
</feature>
<evidence type="ECO:0000259" key="14">
    <source>
        <dbReference type="PROSITE" id="PS50804"/>
    </source>
</evidence>
<dbReference type="GO" id="GO:0000978">
    <property type="term" value="F:RNA polymerase II cis-regulatory region sequence-specific DNA binding"/>
    <property type="evidence" value="ECO:0007669"/>
    <property type="project" value="TreeGrafter"/>
</dbReference>
<organism evidence="15 16">
    <name type="scientific">Eublepharis macularius</name>
    <name type="common">Leopard gecko</name>
    <name type="synonym">Cyrtodactylus macularius</name>
    <dbReference type="NCBI Taxonomy" id="481883"/>
    <lineage>
        <taxon>Eukaryota</taxon>
        <taxon>Metazoa</taxon>
        <taxon>Chordata</taxon>
        <taxon>Craniata</taxon>
        <taxon>Vertebrata</taxon>
        <taxon>Euteleostomi</taxon>
        <taxon>Lepidosauria</taxon>
        <taxon>Squamata</taxon>
        <taxon>Bifurcata</taxon>
        <taxon>Gekkota</taxon>
        <taxon>Eublepharidae</taxon>
        <taxon>Eublepharinae</taxon>
        <taxon>Eublepharis</taxon>
    </lineage>
</organism>
<dbReference type="PANTHER" id="PTHR23226">
    <property type="entry name" value="ZINC FINGER AND SCAN DOMAIN-CONTAINING"/>
    <property type="match status" value="1"/>
</dbReference>
<dbReference type="SMART" id="SM00355">
    <property type="entry name" value="ZnF_C2H2"/>
    <property type="match status" value="5"/>
</dbReference>
<dbReference type="AlphaFoldDB" id="A0AA97KU51"/>
<feature type="domain" description="C2H2-type" evidence="13">
    <location>
        <begin position="442"/>
        <end position="469"/>
    </location>
</feature>
<evidence type="ECO:0000313" key="16">
    <source>
        <dbReference type="RefSeq" id="XP_054831605.1"/>
    </source>
</evidence>
<dbReference type="InterPro" id="IPR003309">
    <property type="entry name" value="SCAN_dom"/>
</dbReference>
<keyword evidence="8" id="KW-0238">DNA-binding</keyword>
<dbReference type="Pfam" id="PF02023">
    <property type="entry name" value="SCAN"/>
    <property type="match status" value="1"/>
</dbReference>
<accession>A0AA97KU51</accession>
<dbReference type="SUPFAM" id="SSF47353">
    <property type="entry name" value="Retrovirus capsid dimerization domain-like"/>
    <property type="match status" value="1"/>
</dbReference>
<evidence type="ECO:0000256" key="3">
    <source>
        <dbReference type="ARBA" id="ARBA00022723"/>
    </source>
</evidence>
<comment type="subcellular location">
    <subcellularLocation>
        <location evidence="1">Nucleus</location>
    </subcellularLocation>
</comment>
<dbReference type="FunFam" id="1.10.4020.10:FF:000001">
    <property type="entry name" value="zinc finger protein 263 isoform X1"/>
    <property type="match status" value="1"/>
</dbReference>
<dbReference type="PROSITE" id="PS50804">
    <property type="entry name" value="SCAN_BOX"/>
    <property type="match status" value="1"/>
</dbReference>
<feature type="domain" description="C2H2-type" evidence="13">
    <location>
        <begin position="386"/>
        <end position="413"/>
    </location>
</feature>
<dbReference type="PROSITE" id="PS50157">
    <property type="entry name" value="ZINC_FINGER_C2H2_2"/>
    <property type="match status" value="5"/>
</dbReference>
<evidence type="ECO:0000256" key="7">
    <source>
        <dbReference type="ARBA" id="ARBA00023015"/>
    </source>
</evidence>
<protein>
    <submittedName>
        <fullName evidence="16">Zinc finger and SCAN domain-containing protein 30-like isoform X1</fullName>
    </submittedName>
</protein>
<evidence type="ECO:0000256" key="8">
    <source>
        <dbReference type="ARBA" id="ARBA00023125"/>
    </source>
</evidence>
<reference evidence="16" key="1">
    <citation type="submission" date="2025-08" db="UniProtKB">
        <authorList>
            <consortium name="RefSeq"/>
        </authorList>
    </citation>
    <scope>IDENTIFICATION</scope>
    <source>
        <tissue evidence="16">Blood</tissue>
    </source>
</reference>
<dbReference type="GO" id="GO:0000981">
    <property type="term" value="F:DNA-binding transcription factor activity, RNA polymerase II-specific"/>
    <property type="evidence" value="ECO:0007669"/>
    <property type="project" value="TreeGrafter"/>
</dbReference>
<proteinExistence type="inferred from homology"/>
<feature type="domain" description="C2H2-type" evidence="13">
    <location>
        <begin position="498"/>
        <end position="525"/>
    </location>
</feature>
<evidence type="ECO:0000256" key="6">
    <source>
        <dbReference type="ARBA" id="ARBA00022833"/>
    </source>
</evidence>
<name>A0AA97KU51_EUBMA</name>
<feature type="region of interest" description="Disordered" evidence="12">
    <location>
        <begin position="1"/>
        <end position="40"/>
    </location>
</feature>
<evidence type="ECO:0000256" key="4">
    <source>
        <dbReference type="ARBA" id="ARBA00022737"/>
    </source>
</evidence>
<evidence type="ECO:0000256" key="12">
    <source>
        <dbReference type="SAM" id="MobiDB-lite"/>
    </source>
</evidence>
<evidence type="ECO:0000256" key="2">
    <source>
        <dbReference type="ARBA" id="ARBA00006991"/>
    </source>
</evidence>
<feature type="compositionally biased region" description="Basic and acidic residues" evidence="12">
    <location>
        <begin position="7"/>
        <end position="21"/>
    </location>
</feature>
<dbReference type="FunFam" id="3.30.160.60:FF:002090">
    <property type="entry name" value="Zinc finger protein 473"/>
    <property type="match status" value="1"/>
</dbReference>
<keyword evidence="15" id="KW-1185">Reference proteome</keyword>
<dbReference type="InterPro" id="IPR013087">
    <property type="entry name" value="Znf_C2H2_type"/>
</dbReference>
<sequence>MATELKATPKQEVSPRIKLEEQDPAALETSGGLESDRKPPHVVHAGSIREFLRTVALPQVKQEPDEGLPQHWEAQWQEFLRAVEAPLSGWGHHTKLPELMWEHTKMFPAFCEGEANASQPHQRVGEAKPLEGLCRAGGGEEDGENVKEEAPGVDLLGVDRLCRRFWHFRYQEAEGPREMCAQLRELCYQWLKPERRTKEEILELVILEQFLSILPPEIQRWVREKGPENCAQAVVLAEAFLLRQPERPEKQALGPVEEGALNCQAPLLEVTGDVHRDPVDGQLRGEKLSQVENAEAADQHTMFLGRGLKVCQCHRQKGNRSGVERLQEKNSEEMVDIWEAGLKENTVWQKVHPETTPEMYAETRENLGPILHLMKHKRIEAGEKLHICSDCGKSFSRRSDLIRHQRIHTGEKPHKCFDCGKSFCQRSQLLGHQRTHTGEKPYECLACGKSFAHHSTFIAHKRTHTGEKPYKCSVCEKSFSNRSVLIKHERIHTGEKPYQCSDCGKRFSNRTGVLKHERTHKKEKPH</sequence>
<dbReference type="RefSeq" id="XP_054831605.1">
    <property type="nucleotide sequence ID" value="XM_054975630.1"/>
</dbReference>
<dbReference type="Pfam" id="PF00096">
    <property type="entry name" value="zf-C2H2"/>
    <property type="match status" value="5"/>
</dbReference>
<evidence type="ECO:0000256" key="10">
    <source>
        <dbReference type="ARBA" id="ARBA00023242"/>
    </source>
</evidence>
<dbReference type="Gene3D" id="1.10.4020.10">
    <property type="entry name" value="DNA breaking-rejoining enzymes"/>
    <property type="match status" value="1"/>
</dbReference>
<dbReference type="SUPFAM" id="SSF57667">
    <property type="entry name" value="beta-beta-alpha zinc fingers"/>
    <property type="match status" value="3"/>
</dbReference>
<dbReference type="KEGG" id="emc:129327156"/>
<dbReference type="FunFam" id="3.30.160.60:FF:002343">
    <property type="entry name" value="Zinc finger protein 33A"/>
    <property type="match status" value="1"/>
</dbReference>
<evidence type="ECO:0000256" key="1">
    <source>
        <dbReference type="ARBA" id="ARBA00004123"/>
    </source>
</evidence>
<gene>
    <name evidence="16" type="primary">LOC129327156</name>
</gene>
<feature type="domain" description="C2H2-type" evidence="13">
    <location>
        <begin position="414"/>
        <end position="441"/>
    </location>
</feature>
<dbReference type="PANTHER" id="PTHR23226:SF379">
    <property type="entry name" value="C2H2-TYPE DOMAIN-CONTAINING PROTEIN"/>
    <property type="match status" value="1"/>
</dbReference>
<dbReference type="Gene3D" id="3.30.160.60">
    <property type="entry name" value="Classic Zinc Finger"/>
    <property type="match status" value="5"/>
</dbReference>
<comment type="similarity">
    <text evidence="2">Belongs to the krueppel C2H2-type zinc-finger protein family.</text>
</comment>
<feature type="domain" description="SCAN box" evidence="14">
    <location>
        <begin position="163"/>
        <end position="238"/>
    </location>
</feature>
<dbReference type="InterPro" id="IPR036236">
    <property type="entry name" value="Znf_C2H2_sf"/>
</dbReference>
<dbReference type="CDD" id="cd07936">
    <property type="entry name" value="SCAN"/>
    <property type="match status" value="1"/>
</dbReference>
<evidence type="ECO:0000313" key="15">
    <source>
        <dbReference type="Proteomes" id="UP001190640"/>
    </source>
</evidence>
<keyword evidence="7" id="KW-0805">Transcription regulation</keyword>
<dbReference type="GeneID" id="129327156"/>